<keyword evidence="1" id="KW-0812">Transmembrane</keyword>
<protein>
    <submittedName>
        <fullName evidence="2">Uncharacterized protein</fullName>
    </submittedName>
</protein>
<evidence type="ECO:0000256" key="1">
    <source>
        <dbReference type="SAM" id="Phobius"/>
    </source>
</evidence>
<reference evidence="2 3" key="1">
    <citation type="submission" date="2016-03" db="EMBL/GenBank/DDBJ databases">
        <title>EvidentialGene: Evidence-directed Construction of Genes on Genomes.</title>
        <authorList>
            <person name="Gilbert D.G."/>
            <person name="Choi J.-H."/>
            <person name="Mockaitis K."/>
            <person name="Colbourne J."/>
            <person name="Pfrender M."/>
        </authorList>
    </citation>
    <scope>NUCLEOTIDE SEQUENCE [LARGE SCALE GENOMIC DNA]</scope>
    <source>
        <strain evidence="2 3">Xinb3</strain>
        <tissue evidence="2">Complete organism</tissue>
    </source>
</reference>
<dbReference type="EMBL" id="LRGB01000024">
    <property type="protein sequence ID" value="KZS21520.1"/>
    <property type="molecule type" value="Genomic_DNA"/>
</dbReference>
<proteinExistence type="predicted"/>
<dbReference type="Proteomes" id="UP000076858">
    <property type="component" value="Unassembled WGS sequence"/>
</dbReference>
<keyword evidence="1" id="KW-0472">Membrane</keyword>
<gene>
    <name evidence="2" type="ORF">APZ42_011497</name>
</gene>
<keyword evidence="1" id="KW-1133">Transmembrane helix</keyword>
<evidence type="ECO:0000313" key="3">
    <source>
        <dbReference type="Proteomes" id="UP000076858"/>
    </source>
</evidence>
<evidence type="ECO:0000313" key="2">
    <source>
        <dbReference type="EMBL" id="KZS21520.1"/>
    </source>
</evidence>
<keyword evidence="3" id="KW-1185">Reference proteome</keyword>
<feature type="transmembrane region" description="Helical" evidence="1">
    <location>
        <begin position="12"/>
        <end position="30"/>
    </location>
</feature>
<comment type="caution">
    <text evidence="2">The sequence shown here is derived from an EMBL/GenBank/DDBJ whole genome shotgun (WGS) entry which is preliminary data.</text>
</comment>
<name>A0A162SPS3_9CRUS</name>
<dbReference type="AlphaFoldDB" id="A0A162SPS3"/>
<sequence length="44" mass="5069">MHVSKSNTPPTVSLLFLRFCVSIDPIFFFLTGQYCVCECAVYYQ</sequence>
<organism evidence="2 3">
    <name type="scientific">Daphnia magna</name>
    <dbReference type="NCBI Taxonomy" id="35525"/>
    <lineage>
        <taxon>Eukaryota</taxon>
        <taxon>Metazoa</taxon>
        <taxon>Ecdysozoa</taxon>
        <taxon>Arthropoda</taxon>
        <taxon>Crustacea</taxon>
        <taxon>Branchiopoda</taxon>
        <taxon>Diplostraca</taxon>
        <taxon>Cladocera</taxon>
        <taxon>Anomopoda</taxon>
        <taxon>Daphniidae</taxon>
        <taxon>Daphnia</taxon>
    </lineage>
</organism>
<accession>A0A162SPS3</accession>